<feature type="region of interest" description="Disordered" evidence="1">
    <location>
        <begin position="2879"/>
        <end position="3076"/>
    </location>
</feature>
<dbReference type="PANTHER" id="PTHR32387:SF0">
    <property type="entry name" value="PROTEIN NO VEIN"/>
    <property type="match status" value="1"/>
</dbReference>
<dbReference type="EMBL" id="JBJQND010000012">
    <property type="protein sequence ID" value="KAL3859495.1"/>
    <property type="molecule type" value="Genomic_DNA"/>
</dbReference>
<dbReference type="PROSITE" id="PS51644">
    <property type="entry name" value="HTH_OST"/>
    <property type="match status" value="1"/>
</dbReference>
<dbReference type="InterPro" id="IPR024975">
    <property type="entry name" value="NOV_C"/>
</dbReference>
<gene>
    <name evidence="3" type="ORF">ACJMK2_009714</name>
</gene>
<proteinExistence type="predicted"/>
<feature type="compositionally biased region" description="Acidic residues" evidence="1">
    <location>
        <begin position="1400"/>
        <end position="1410"/>
    </location>
</feature>
<feature type="compositionally biased region" description="Basic and acidic residues" evidence="1">
    <location>
        <begin position="3054"/>
        <end position="3076"/>
    </location>
</feature>
<organism evidence="3 4">
    <name type="scientific">Sinanodonta woodiana</name>
    <name type="common">Chinese pond mussel</name>
    <name type="synonym">Anodonta woodiana</name>
    <dbReference type="NCBI Taxonomy" id="1069815"/>
    <lineage>
        <taxon>Eukaryota</taxon>
        <taxon>Metazoa</taxon>
        <taxon>Spiralia</taxon>
        <taxon>Lophotrochozoa</taxon>
        <taxon>Mollusca</taxon>
        <taxon>Bivalvia</taxon>
        <taxon>Autobranchia</taxon>
        <taxon>Heteroconchia</taxon>
        <taxon>Palaeoheterodonta</taxon>
        <taxon>Unionida</taxon>
        <taxon>Unionoidea</taxon>
        <taxon>Unionidae</taxon>
        <taxon>Unioninae</taxon>
        <taxon>Sinanodonta</taxon>
    </lineage>
</organism>
<feature type="region of interest" description="Disordered" evidence="1">
    <location>
        <begin position="161"/>
        <end position="255"/>
    </location>
</feature>
<evidence type="ECO:0000256" key="1">
    <source>
        <dbReference type="SAM" id="MobiDB-lite"/>
    </source>
</evidence>
<dbReference type="Pfam" id="PF13020">
    <property type="entry name" value="NOV_C"/>
    <property type="match status" value="1"/>
</dbReference>
<feature type="compositionally biased region" description="Low complexity" evidence="1">
    <location>
        <begin position="215"/>
        <end position="242"/>
    </location>
</feature>
<feature type="compositionally biased region" description="Basic and acidic residues" evidence="1">
    <location>
        <begin position="2993"/>
        <end position="3024"/>
    </location>
</feature>
<feature type="compositionally biased region" description="Polar residues" evidence="1">
    <location>
        <begin position="1422"/>
        <end position="1432"/>
    </location>
</feature>
<feature type="compositionally biased region" description="Basic and acidic residues" evidence="1">
    <location>
        <begin position="2915"/>
        <end position="2929"/>
    </location>
</feature>
<feature type="region of interest" description="Disordered" evidence="1">
    <location>
        <begin position="3108"/>
        <end position="3160"/>
    </location>
</feature>
<feature type="compositionally biased region" description="Basic and acidic residues" evidence="1">
    <location>
        <begin position="1433"/>
        <end position="1466"/>
    </location>
</feature>
<feature type="compositionally biased region" description="Low complexity" evidence="1">
    <location>
        <begin position="3108"/>
        <end position="3125"/>
    </location>
</feature>
<dbReference type="Pfam" id="PF25794">
    <property type="entry name" value="SACS"/>
    <property type="match status" value="1"/>
</dbReference>
<comment type="caution">
    <text evidence="3">The sequence shown here is derived from an EMBL/GenBank/DDBJ whole genome shotgun (WGS) entry which is preliminary data.</text>
</comment>
<sequence length="3319" mass="375982">MSDKKLLKERQEILRDALLKDVIDVLKDFPDGVPKNEIWNYVMKYKKRHVSGNKFGVSKLSSLLDLWKEIETVQKEGKDYVRLKRKPDFDFDVPSSEGWTFPSSHEDQKTASPLQQSLTNITCNALSSMSVQNVQAELVLSESKKVNASLEPNLPLPFGMASADGVSTEQMRHSDLSTSKRSDLANQSDKTNLSSDDETSSQGSTLNGDSLKKTQLPQGSASPQASASPRASASPQASASLLTQPSPLIPGNPQNTGFFGLIPGATLGNSLLQQPPGNTLLRHPATNAWLSQQHAQSLLGQPVFLQMRQPFVYLPRYIPPLNLQEFPPLNVPVQNLSSTSTVKTTNPSMHIKQDNQSAEREIIASGAKSEAPRAGTPPAALVRTVETVKKSAEAMSSAGRKAVEPVGNSDKSEDDDSIQSSAARIIWPPELPETIFYVYLIDILTDDPDGLQQDEVISIFKQKYNFDLVAEKFGLRNLSTLWSYLKNIVQVKHGKKIKLRLHPDYCAVRKSLSGQPTMMNIHSPQQPSALKITKQVADVQASGSSTLQSLQQAFSAMNMSVPAAKAPPTGSLSAVETHVDRLAHSENINLSLIQVNPIEKKLFEKKEIVCSYVYKPKRGQPNQDDIERVAKECMDLLAEANEYVSQERIEKLLTQRYQVNRVNELGLRHLDQLKCVYDHNRMLAKVNAYVHAFIKSRSLCTLHELSDCLREFVPNKEEFLHLKLGPIQRLPVVFEQFKFPPDQAVVPEITSIDIMEHFRNYLDKTQKWTSPLELEDFMNYLVGQYMAENAYYLGIRIRSIPLMAQVLKKAQRDAANSRREIYAKFQNDLVSEIKSSFDKFRLSILRSSSDGDGEIQKHYLKLKPEIALTEIFSKFEVLVMLEQPMSRRERTQMKTISQTITQFIKIMKEDTLAKLLFHIAICISDTTLQEEATKFIIQLNEKEEARRMEVNHQQQKQPPRKNELSKQLKEYLEKCVSRGAITLSLLDRIEERLLEDFSFTSFSDMKQGRFLQFLISEGKQILEENGGITLGANAASDGQSSYRHQQTDLLEFVKQAHQAGLAQLDLLGVALCNQFHVKEVQHLGHGNISRLLAAADKPGKHLSRDFTVFYEAALVTNSGSKSQSTLQVGILGHQSREAALICLHNCPLLEDLAEWSQWKLVFEPEHGKLKDFIQKYGGTKTLNLEGGRMANLDVFALETCPGHLIKLTNHASEELFAQALEQKNVLLTCGQLVSLLVSKKGMDNLPTALMANHVKSALMKLHAADPQCITPGGPPSSTGYTSHYASHFVLQCLVKIPIRICQAVANKIFLEPLGQVVGSTKSKALLMDISQSPLELNRLQELGCLLGIAEWTRQLQQKCKFPESQIQTTDMEEFLHGEPIEESEDDTDTEDSSSVILSDFSDDEPESQDESEVKGPPIEPPQKQNTEASEVLSNEHEGQEGQSEGKDECQKSEDVAAIDTEIKENLILEPIEGTDTEVSPDKETDETTDLLSGETDSEKNQEGAEGEELESLKEESEDEIAEEQDPCLTLINEIRRDEFGIGVELNEDGMRLMQVQQERLGRSLDRLSKDLYSKDTHFVLELVQNADDNKYPEEILSGENDACPSARFIINEKYIMVLNNECGFREKDIRALCDVGRSTKGKHKYGYIGQKGIGFKSVFRVTDCPEVHSNGYHICFNVNGGPMGYILPNWVTEDKWETEDGWITKIVLPLKEEMQTQSRTLAARFNDIHPSLLLFLHRLREITIDNKIEGHVQTMRRCDLGDGVVEIKHSDGSDRWLVVKKALDASKISSQVKSGAEVESTEIAVAFPLLPKGQKSSAYVLPPKQPAFAFLPLRSYGFRFIIQGDFDVPSSREDVDKDSPWNQWLRSEIHNLFLDSLEVFKSHPGFNPIEALSAFLQFVPMEDEILDFFKPVATEILKKLRGKPCVPTEPDNKGAVMWKIPSQTVRVRDKLVHRVITPELLQKHLNLYYLHSDVAAMLNPTLTQCLGIEMLTTDHLIQIGKTMIQNIEGTCRDNDVFNISCWLACIYRSMDEFQYNESNEENIKLLQEMKMIPLSDGSLIAITERTIFFPVEGARSKGNLRNDYQQILQQDLKNIHAGLMKTADNEINSQVRKLLHRLGVKEISPDDVINHHILPVLKSQEWKEKSRDTLIVYVIYIKEQTDLNPSLCNLGELKEVAQLVTNQGVKNPVEHSIHFTPSYGNKVNLSITFKGYDWILLDGCYLMNSSNQLDVHRWHDFFIKLGVTDFLDVKKEEVHLDPNTLSDSPWAPLKDMWPKSSEYVIQDYTCKELTALIQANKYPDGPVYQQQMRDLCELLDHEWDTTYSRYTVTQVCDSSGSRLRETETSISIALRTLTWLPARRTKLTPQRNGEVLVSTEVLMMQPSCLYIRSPLVEKLVAHNVLYVEATLSSKSSFSQFLRLKNSLDIETVKNFLLEWSARTLVDEPAVFCTSLQHMKNVYSYLYSELSRKQVQDLFRDNPVIFVPDRNANLHVQSIAGKMLSKSEIWMEDPTGLFDRYRSLLEEFHSEVCKKRTVSHYYIDKADILELFDREMNVDHEPQAMEYAELLTLITRVSSPNDTKILPDIFNIYSVIGRSLSTVPVGMDPHTAEMVLKTKKEKMGKYLTKQKVLLSKRKEWVSPEDSPMIADNLEWEKMFQNKENIHFLQLEEKTTRHHGKDGRMKGKSDQQSKEMVQLFLEICGVKKLSECVEMADTTEFFQECPQLQLYIHKVISTLQRYLASRYSLVFQSHDRIKDILKSSKFFKVGKLDVVYSFRNHPSVIEIRQEKCIIKPPVFYVHKDHVESIPEINKELARVFSAGNPECSADLRSFLSELHNIIKGGTDDTVEDLLQRHNVNVEEDLITEEELWIVPAPVIQPIKVQQVHKEPDENPETDLTPNTSKTTAEGEPVLRAWPPVARDDGVKSQRNKEENAGSNIWPPPKAPDYMRSTKELPSNFKMAAPQPPEGPGEKPDENKGPVAASAKELGQRESWPTPRETDVYRQDSHPHGEQDSGKEHSRRTGRDAEHQTTGFTRQSTGQQKIEPTEGENAQVQLRNQDQKDKHTEQEKKTIMDEGHLQKLENNSVNDTSGLESQNQGQIFGATETQSVNQGQVQGSFGNNNNNNTGESSSHRIQGQDHTPSTEERRTYHTGSKSSPSPPRLPILGNPDWIHMAGEYTYDELPPMDNLIIPEMITSGEGHTEVGIWGEQLVYNYLIKIKDVEGTIQEVKWINKEGETGAPYDLEVYYQNNPQVHYIEVKSTQSNSKEVFEISLPQIKFAERQKEHFHIYRVFNAGNSQTVRLIRISNLDMRLEQKQVRLCMLI</sequence>
<feature type="domain" description="HTH OST-type" evidence="2">
    <location>
        <begin position="14"/>
        <end position="87"/>
    </location>
</feature>
<dbReference type="InterPro" id="IPR025605">
    <property type="entry name" value="OST-HTH/LOTUS_dom"/>
</dbReference>
<feature type="compositionally biased region" description="Polar residues" evidence="1">
    <location>
        <begin position="3025"/>
        <end position="3053"/>
    </location>
</feature>
<feature type="compositionally biased region" description="Polar residues" evidence="1">
    <location>
        <begin position="184"/>
        <end position="208"/>
    </location>
</feature>
<name>A0ABD3VG55_SINWO</name>
<dbReference type="SUPFAM" id="SSF55874">
    <property type="entry name" value="ATPase domain of HSP90 chaperone/DNA topoisomerase II/histidine kinase"/>
    <property type="match status" value="1"/>
</dbReference>
<feature type="compositionally biased region" description="Polar residues" evidence="1">
    <location>
        <begin position="2891"/>
        <end position="2901"/>
    </location>
</feature>
<feature type="compositionally biased region" description="Basic and acidic residues" evidence="1">
    <location>
        <begin position="170"/>
        <end position="183"/>
    </location>
</feature>
<evidence type="ECO:0000259" key="2">
    <source>
        <dbReference type="PROSITE" id="PS51644"/>
    </source>
</evidence>
<dbReference type="PANTHER" id="PTHR32387">
    <property type="entry name" value="WU:FJ29H11"/>
    <property type="match status" value="1"/>
</dbReference>
<reference evidence="3 4" key="1">
    <citation type="submission" date="2024-11" db="EMBL/GenBank/DDBJ databases">
        <title>Chromosome-level genome assembly of the freshwater bivalve Anodonta woodiana.</title>
        <authorList>
            <person name="Chen X."/>
        </authorList>
    </citation>
    <scope>NUCLEOTIDE SEQUENCE [LARGE SCALE GENOMIC DNA]</scope>
    <source>
        <strain evidence="3">MN2024</strain>
        <tissue evidence="3">Gills</tissue>
    </source>
</reference>
<dbReference type="Gene3D" id="3.30.565.10">
    <property type="entry name" value="Histidine kinase-like ATPase, C-terminal domain"/>
    <property type="match status" value="1"/>
</dbReference>
<feature type="compositionally biased region" description="Acidic residues" evidence="1">
    <location>
        <begin position="1504"/>
        <end position="1523"/>
    </location>
</feature>
<dbReference type="InterPro" id="IPR036890">
    <property type="entry name" value="HATPase_C_sf"/>
</dbReference>
<dbReference type="Proteomes" id="UP001634394">
    <property type="component" value="Unassembled WGS sequence"/>
</dbReference>
<feature type="compositionally biased region" description="Acidic residues" evidence="1">
    <location>
        <begin position="1380"/>
        <end position="1391"/>
    </location>
</feature>
<dbReference type="NCBIfam" id="NF047352">
    <property type="entry name" value="P_loop_sacsin"/>
    <property type="match status" value="1"/>
</dbReference>
<dbReference type="InterPro" id="IPR052957">
    <property type="entry name" value="Auxin_embryo_med"/>
</dbReference>
<evidence type="ECO:0000313" key="4">
    <source>
        <dbReference type="Proteomes" id="UP001634394"/>
    </source>
</evidence>
<keyword evidence="4" id="KW-1185">Reference proteome</keyword>
<evidence type="ECO:0000313" key="3">
    <source>
        <dbReference type="EMBL" id="KAL3859495.1"/>
    </source>
</evidence>
<dbReference type="InterPro" id="IPR058210">
    <property type="entry name" value="SACS/Nov_dom"/>
</dbReference>
<protein>
    <recommendedName>
        <fullName evidence="2">HTH OST-type domain-containing protein</fullName>
    </recommendedName>
</protein>
<accession>A0ABD3VG55</accession>
<feature type="region of interest" description="Disordered" evidence="1">
    <location>
        <begin position="393"/>
        <end position="417"/>
    </location>
</feature>
<feature type="region of interest" description="Disordered" evidence="1">
    <location>
        <begin position="1378"/>
        <end position="1523"/>
    </location>
</feature>